<dbReference type="InterPro" id="IPR006963">
    <property type="entry name" value="Mopterin_OxRdtase_4Fe-4S_dom"/>
</dbReference>
<dbReference type="GO" id="GO:0016491">
    <property type="term" value="F:oxidoreductase activity"/>
    <property type="evidence" value="ECO:0007669"/>
    <property type="project" value="UniProtKB-KW"/>
</dbReference>
<feature type="domain" description="4Fe-4S Mo/W bis-MGD-type" evidence="11">
    <location>
        <begin position="62"/>
        <end position="135"/>
    </location>
</feature>
<evidence type="ECO:0000256" key="2">
    <source>
        <dbReference type="ARBA" id="ARBA00010312"/>
    </source>
</evidence>
<evidence type="ECO:0000313" key="13">
    <source>
        <dbReference type="Proteomes" id="UP000811899"/>
    </source>
</evidence>
<dbReference type="GO" id="GO:0043546">
    <property type="term" value="F:molybdopterin cofactor binding"/>
    <property type="evidence" value="ECO:0007669"/>
    <property type="project" value="InterPro"/>
</dbReference>
<dbReference type="AlphaFoldDB" id="A0AAW4L8X4"/>
<dbReference type="PROSITE" id="PS51318">
    <property type="entry name" value="TAT"/>
    <property type="match status" value="1"/>
</dbReference>
<dbReference type="Gene3D" id="3.40.50.740">
    <property type="match status" value="1"/>
</dbReference>
<dbReference type="Pfam" id="PF01568">
    <property type="entry name" value="Molydop_binding"/>
    <property type="match status" value="1"/>
</dbReference>
<sequence length="1083" mass="120095">MKSWRCSMSNNGMSRRDFMKKAAITGCGAIVASQLDFARGLITRVEAGEITAAEAYELMKAENTLYTVCLNCNTGCGIKVKILDGVAVKIDGNPYNPFNLHPHLEMKEAPESAVKVDAGLCPKGQAGHQGAYDPYRITKVLKRAGKRGENKWQTIPFDQAVTEIINGGALFKHVAGEENRQVTGLKELYALKDSKVFEEMGHDIAALRKKKPEERAKAIGEFKTKHHANLGVLIDPDHPDFGPKNNQFVYFWGRKKGGRSNFAAAFTSAFGTANTHGHTTVCQGSLYFACKAMSEQYAGNSFKDGQKFYWQADQENSDYVLFVGANLFDGNYGPTNRAMRMTQRLADGKLKMTVLDPRFTKLASKSQRWVPIQPGTDAAFAMGMTRWILENKRFDGKYLANCNKAAASADKEATWSNSAWLVKLDKEGKPGKFLRAHEIGLKPAEKRKDKDGKEFDFEYLVTMVDGKPLAFDPNDDKSGVKGELFVTAELKDSEGKPVKVKSGLQLMLEASQEKSIADYAKICGTDSATIETVAKEFTSYGKKACVDMHRGPAQHTNGFYNISSLMNLNLLIGNFDWKGGMIAAATFNTDGTSTSSDKQPFNFKKIGPKGLKTFGTSIIRHDWKYEESSLFKGKESYPAKRNWWPLSSDVYEEILPSIADGYPYQAKIVFSYMGAPTYSLPAGHTNMEALVNLEKLPLYIASDILVGPTSMYADYIIPDLHYLERWEFQGSHPNMPVRVQPVRQPVIASPNEIVTVFGEQQPISYETFWLALAEKLGIKGFGRNGFGEGQDFTRPDDFYIRMVANIALDRKEPVADAGQAEIDLFLKSRRHLPKNVFNPERWQKIAGAAWPKVVTILNRGGRFDSQSATYKGDHVANKYGKLINLYQEKTAGCKDAFTGKSFYGSARYVPVADTMGNDTKKQSDGYPLHLITQRDVRHCKARTITNQYLTDSMPENGIIIHSSDAQKLGVKTGDKVKVVSATNPDGVYNLQNGKMKPMIGKVQVTETIRPGVVTFTLGHGHWDSGAEDVTIDGKVIKADKRRAAGVHANAAMWIDPHLKNTCMIDKVGGSVSFYDTKIKLVKV</sequence>
<dbReference type="InterPro" id="IPR009010">
    <property type="entry name" value="Asp_de-COase-like_dom_sf"/>
</dbReference>
<dbReference type="Pfam" id="PF00384">
    <property type="entry name" value="Molybdopterin"/>
    <property type="match status" value="1"/>
</dbReference>
<dbReference type="GO" id="GO:0046872">
    <property type="term" value="F:metal ion binding"/>
    <property type="evidence" value="ECO:0007669"/>
    <property type="project" value="UniProtKB-KW"/>
</dbReference>
<evidence type="ECO:0000256" key="7">
    <source>
        <dbReference type="ARBA" id="ARBA00022729"/>
    </source>
</evidence>
<keyword evidence="5" id="KW-0500">Molybdenum</keyword>
<organism evidence="12 13">
    <name type="scientific">Geoanaerobacter pelophilus</name>
    <dbReference type="NCBI Taxonomy" id="60036"/>
    <lineage>
        <taxon>Bacteria</taxon>
        <taxon>Pseudomonadati</taxon>
        <taxon>Thermodesulfobacteriota</taxon>
        <taxon>Desulfuromonadia</taxon>
        <taxon>Geobacterales</taxon>
        <taxon>Geobacteraceae</taxon>
        <taxon>Geoanaerobacter</taxon>
    </lineage>
</organism>
<dbReference type="EMBL" id="JAHCVJ010000002">
    <property type="protein sequence ID" value="MBT0664282.1"/>
    <property type="molecule type" value="Genomic_DNA"/>
</dbReference>
<dbReference type="Gene3D" id="2.40.40.20">
    <property type="match status" value="1"/>
</dbReference>
<evidence type="ECO:0000256" key="1">
    <source>
        <dbReference type="ARBA" id="ARBA00004196"/>
    </source>
</evidence>
<dbReference type="CDD" id="cd02780">
    <property type="entry name" value="MopB_CT_Tetrathionate_Arsenate-R"/>
    <property type="match status" value="1"/>
</dbReference>
<dbReference type="GO" id="GO:0030313">
    <property type="term" value="C:cell envelope"/>
    <property type="evidence" value="ECO:0007669"/>
    <property type="project" value="UniProtKB-SubCell"/>
</dbReference>
<dbReference type="InterPro" id="IPR006656">
    <property type="entry name" value="Mopterin_OxRdtase"/>
</dbReference>
<proteinExistence type="inferred from homology"/>
<keyword evidence="7" id="KW-0732">Signal</keyword>
<dbReference type="Gene3D" id="3.40.228.10">
    <property type="entry name" value="Dimethylsulfoxide Reductase, domain 2"/>
    <property type="match status" value="1"/>
</dbReference>
<protein>
    <submittedName>
        <fullName evidence="12">Molybdopterin-dependent oxidoreductase</fullName>
    </submittedName>
</protein>
<keyword evidence="6" id="KW-0479">Metal-binding</keyword>
<evidence type="ECO:0000313" key="12">
    <source>
        <dbReference type="EMBL" id="MBT0664282.1"/>
    </source>
</evidence>
<dbReference type="PANTHER" id="PTHR43742:SF9">
    <property type="entry name" value="TETRATHIONATE REDUCTASE SUBUNIT A"/>
    <property type="match status" value="1"/>
</dbReference>
<dbReference type="NCBIfam" id="TIGR01409">
    <property type="entry name" value="TAT_signal_seq"/>
    <property type="match status" value="1"/>
</dbReference>
<comment type="subunit">
    <text evidence="3">Heterodimer of a large and a small subunit.</text>
</comment>
<dbReference type="PROSITE" id="PS51669">
    <property type="entry name" value="4FE4S_MOW_BIS_MGD"/>
    <property type="match status" value="1"/>
</dbReference>
<dbReference type="InterPro" id="IPR006657">
    <property type="entry name" value="MoPterin_dinucl-bd_dom"/>
</dbReference>
<comment type="similarity">
    <text evidence="2">Belongs to the prokaryotic molybdopterin-containing oxidoreductase family.</text>
</comment>
<dbReference type="SUPFAM" id="SSF50692">
    <property type="entry name" value="ADC-like"/>
    <property type="match status" value="1"/>
</dbReference>
<accession>A0AAW4L8X4</accession>
<dbReference type="Proteomes" id="UP000811899">
    <property type="component" value="Unassembled WGS sequence"/>
</dbReference>
<dbReference type="GO" id="GO:0051539">
    <property type="term" value="F:4 iron, 4 sulfur cluster binding"/>
    <property type="evidence" value="ECO:0007669"/>
    <property type="project" value="UniProtKB-KW"/>
</dbReference>
<evidence type="ECO:0000256" key="4">
    <source>
        <dbReference type="ARBA" id="ARBA00022485"/>
    </source>
</evidence>
<keyword evidence="9" id="KW-0408">Iron</keyword>
<dbReference type="InterPro" id="IPR019546">
    <property type="entry name" value="TAT_signal_bac_arc"/>
</dbReference>
<evidence type="ECO:0000259" key="11">
    <source>
        <dbReference type="PROSITE" id="PS51669"/>
    </source>
</evidence>
<evidence type="ECO:0000256" key="3">
    <source>
        <dbReference type="ARBA" id="ARBA00011771"/>
    </source>
</evidence>
<dbReference type="SMART" id="SM00926">
    <property type="entry name" value="Molybdop_Fe4S4"/>
    <property type="match status" value="1"/>
</dbReference>
<dbReference type="SUPFAM" id="SSF53706">
    <property type="entry name" value="Formate dehydrogenase/DMSO reductase, domains 1-3"/>
    <property type="match status" value="1"/>
</dbReference>
<evidence type="ECO:0000256" key="5">
    <source>
        <dbReference type="ARBA" id="ARBA00022505"/>
    </source>
</evidence>
<keyword evidence="4" id="KW-0004">4Fe-4S</keyword>
<dbReference type="Pfam" id="PF04879">
    <property type="entry name" value="Molybdop_Fe4S4"/>
    <property type="match status" value="1"/>
</dbReference>
<evidence type="ECO:0000256" key="10">
    <source>
        <dbReference type="ARBA" id="ARBA00023014"/>
    </source>
</evidence>
<reference evidence="12 13" key="1">
    <citation type="submission" date="2021-05" db="EMBL/GenBank/DDBJ databases">
        <title>The draft genome of Geobacter pelophilus DSM 12255.</title>
        <authorList>
            <person name="Xu Z."/>
            <person name="Masuda Y."/>
            <person name="Itoh H."/>
            <person name="Senoo K."/>
        </authorList>
    </citation>
    <scope>NUCLEOTIDE SEQUENCE [LARGE SCALE GENOMIC DNA]</scope>
    <source>
        <strain evidence="12 13">DSM 12255</strain>
    </source>
</reference>
<keyword evidence="10" id="KW-0411">Iron-sulfur</keyword>
<keyword evidence="8" id="KW-0560">Oxidoreductase</keyword>
<dbReference type="InterPro" id="IPR050612">
    <property type="entry name" value="Prok_Mopterin_Oxidored"/>
</dbReference>
<dbReference type="Gene3D" id="3.30.200.210">
    <property type="match status" value="1"/>
</dbReference>
<gene>
    <name evidence="12" type="ORF">KI809_08210</name>
</gene>
<evidence type="ECO:0000256" key="6">
    <source>
        <dbReference type="ARBA" id="ARBA00022723"/>
    </source>
</evidence>
<name>A0AAW4L8X4_9BACT</name>
<comment type="caution">
    <text evidence="12">The sequence shown here is derived from an EMBL/GenBank/DDBJ whole genome shotgun (WGS) entry which is preliminary data.</text>
</comment>
<evidence type="ECO:0000256" key="9">
    <source>
        <dbReference type="ARBA" id="ARBA00023004"/>
    </source>
</evidence>
<keyword evidence="13" id="KW-1185">Reference proteome</keyword>
<comment type="subcellular location">
    <subcellularLocation>
        <location evidence="1">Cell envelope</location>
    </subcellularLocation>
</comment>
<dbReference type="PANTHER" id="PTHR43742">
    <property type="entry name" value="TRIMETHYLAMINE-N-OXIDE REDUCTASE"/>
    <property type="match status" value="1"/>
</dbReference>
<dbReference type="InterPro" id="IPR006311">
    <property type="entry name" value="TAT_signal"/>
</dbReference>
<evidence type="ECO:0000256" key="8">
    <source>
        <dbReference type="ARBA" id="ARBA00023002"/>
    </source>
</evidence>
<dbReference type="InterPro" id="IPR037946">
    <property type="entry name" value="MopB_CT_Tetrathionate"/>
</dbReference>